<feature type="non-terminal residue" evidence="6">
    <location>
        <position position="75"/>
    </location>
</feature>
<dbReference type="InterPro" id="IPR008271">
    <property type="entry name" value="Ser/Thr_kinase_AS"/>
</dbReference>
<reference evidence="6" key="1">
    <citation type="submission" date="2019-09" db="EMBL/GenBank/DDBJ databases">
        <title>Bird 10,000 Genomes (B10K) Project - Family phase.</title>
        <authorList>
            <person name="Zhang G."/>
        </authorList>
    </citation>
    <scope>NUCLEOTIDE SEQUENCE</scope>
    <source>
        <strain evidence="6">OUT-0017</strain>
        <tissue evidence="6">Muscle</tissue>
    </source>
</reference>
<comment type="caution">
    <text evidence="6">The sequence shown here is derived from an EMBL/GenBank/DDBJ whole genome shotgun (WGS) entry which is preliminary data.</text>
</comment>
<dbReference type="PANTHER" id="PTHR45832">
    <property type="entry name" value="SERINE/THREONINE-PROTEIN KINASE SAMKA-RELATED-RELATED"/>
    <property type="match status" value="1"/>
</dbReference>
<name>A0A852DK24_PASAF</name>
<dbReference type="Pfam" id="PF00069">
    <property type="entry name" value="Pkinase"/>
    <property type="match status" value="1"/>
</dbReference>
<feature type="non-terminal residue" evidence="6">
    <location>
        <position position="1"/>
    </location>
</feature>
<protein>
    <recommendedName>
        <fullName evidence="2">non-specific serine/threonine protein kinase</fullName>
        <ecNumber evidence="2">2.7.11.1</ecNumber>
    </recommendedName>
</protein>
<dbReference type="GO" id="GO:0005524">
    <property type="term" value="F:ATP binding"/>
    <property type="evidence" value="ECO:0007669"/>
    <property type="project" value="UniProtKB-KW"/>
</dbReference>
<comment type="similarity">
    <text evidence="1">Belongs to the protein kinase superfamily. STE Ser/Thr protein kinase family. STE20 subfamily.</text>
</comment>
<dbReference type="InterPro" id="IPR000719">
    <property type="entry name" value="Prot_kinase_dom"/>
</dbReference>
<keyword evidence="3" id="KW-0547">Nucleotide-binding</keyword>
<evidence type="ECO:0000256" key="4">
    <source>
        <dbReference type="ARBA" id="ARBA00022840"/>
    </source>
</evidence>
<sequence>SYLLGEELWLVMEYMDGGALNDVICETLLSEEHIAAISWECLQGLDFLHSNDVIHRDVKSDNILLGTDGSVKLSQ</sequence>
<keyword evidence="4" id="KW-0067">ATP-binding</keyword>
<dbReference type="SUPFAM" id="SSF56112">
    <property type="entry name" value="Protein kinase-like (PK-like)"/>
    <property type="match status" value="1"/>
</dbReference>
<dbReference type="PROSITE" id="PS00108">
    <property type="entry name" value="PROTEIN_KINASE_ST"/>
    <property type="match status" value="1"/>
</dbReference>
<evidence type="ECO:0000256" key="1">
    <source>
        <dbReference type="ARBA" id="ARBA00008874"/>
    </source>
</evidence>
<evidence type="ECO:0000256" key="2">
    <source>
        <dbReference type="ARBA" id="ARBA00012513"/>
    </source>
</evidence>
<keyword evidence="7" id="KW-1185">Reference proteome</keyword>
<evidence type="ECO:0000313" key="6">
    <source>
        <dbReference type="EMBL" id="NXP94675.1"/>
    </source>
</evidence>
<dbReference type="Gene3D" id="1.10.510.10">
    <property type="entry name" value="Transferase(Phosphotransferase) domain 1"/>
    <property type="match status" value="1"/>
</dbReference>
<organism evidence="6 7">
    <name type="scientific">Passerina amoena</name>
    <name type="common">Lazuli bunting</name>
    <dbReference type="NCBI Taxonomy" id="142471"/>
    <lineage>
        <taxon>Eukaryota</taxon>
        <taxon>Metazoa</taxon>
        <taxon>Chordata</taxon>
        <taxon>Craniata</taxon>
        <taxon>Vertebrata</taxon>
        <taxon>Euteleostomi</taxon>
        <taxon>Archelosauria</taxon>
        <taxon>Archosauria</taxon>
        <taxon>Dinosauria</taxon>
        <taxon>Saurischia</taxon>
        <taxon>Theropoda</taxon>
        <taxon>Coelurosauria</taxon>
        <taxon>Aves</taxon>
        <taxon>Neognathae</taxon>
        <taxon>Neoaves</taxon>
        <taxon>Telluraves</taxon>
        <taxon>Australaves</taxon>
        <taxon>Passeriformes</taxon>
        <taxon>Cardinalidae</taxon>
        <taxon>Passerina</taxon>
    </lineage>
</organism>
<dbReference type="EMBL" id="WBNP01008729">
    <property type="protein sequence ID" value="NXP94675.1"/>
    <property type="molecule type" value="Genomic_DNA"/>
</dbReference>
<dbReference type="Proteomes" id="UP000625584">
    <property type="component" value="Unassembled WGS sequence"/>
</dbReference>
<dbReference type="PANTHER" id="PTHR45832:SF22">
    <property type="entry name" value="SERINE_THREONINE-PROTEIN KINASE SAMKA-RELATED"/>
    <property type="match status" value="1"/>
</dbReference>
<evidence type="ECO:0000313" key="7">
    <source>
        <dbReference type="Proteomes" id="UP000625584"/>
    </source>
</evidence>
<evidence type="ECO:0000256" key="3">
    <source>
        <dbReference type="ARBA" id="ARBA00022741"/>
    </source>
</evidence>
<feature type="domain" description="Protein kinase" evidence="5">
    <location>
        <begin position="1"/>
        <end position="75"/>
    </location>
</feature>
<dbReference type="PROSITE" id="PS50011">
    <property type="entry name" value="PROTEIN_KINASE_DOM"/>
    <property type="match status" value="1"/>
</dbReference>
<proteinExistence type="inferred from homology"/>
<gene>
    <name evidence="6" type="primary">Pak3_4</name>
    <name evidence="6" type="ORF">PASAMO_R01019</name>
</gene>
<keyword evidence="6" id="KW-0418">Kinase</keyword>
<dbReference type="InterPro" id="IPR051931">
    <property type="entry name" value="PAK3-like"/>
</dbReference>
<dbReference type="InterPro" id="IPR011009">
    <property type="entry name" value="Kinase-like_dom_sf"/>
</dbReference>
<dbReference type="AlphaFoldDB" id="A0A852DK24"/>
<evidence type="ECO:0000259" key="5">
    <source>
        <dbReference type="PROSITE" id="PS50011"/>
    </source>
</evidence>
<dbReference type="GO" id="GO:0004674">
    <property type="term" value="F:protein serine/threonine kinase activity"/>
    <property type="evidence" value="ECO:0007669"/>
    <property type="project" value="UniProtKB-EC"/>
</dbReference>
<accession>A0A852DK24</accession>
<keyword evidence="6" id="KW-0808">Transferase</keyword>
<dbReference type="EC" id="2.7.11.1" evidence="2"/>